<feature type="signal peptide" evidence="2">
    <location>
        <begin position="1"/>
        <end position="25"/>
    </location>
</feature>
<proteinExistence type="predicted"/>
<feature type="chain" id="PRO_5025691617" evidence="2">
    <location>
        <begin position="26"/>
        <end position="256"/>
    </location>
</feature>
<feature type="region of interest" description="Disordered" evidence="1">
    <location>
        <begin position="182"/>
        <end position="227"/>
    </location>
</feature>
<sequence length="256" mass="26106">MSLVQTHAFLSVGVLSQLRLGLAAALAVVVGPRAPCGDPVTALRVVVARLCRTVLPLQLGAPQVALLPMHLGTLTWAQCFELLLPACPGCEGRGPGTRHRPPGRQHLGGVTRCIGSSATCGCCWPPSAVWRPGHGASGGGCPPVPYGSAAPAGSAASGAAPDAPGHADLGAVLRAAPASLPWLRGQRAGDPASTSRSSAPGRRDLQALPRTPRVTAVPAGSPLRHPSALRRVPETCAALRVRPSGRAHTRSCWGAR</sequence>
<keyword evidence="2" id="KW-0732">Signal</keyword>
<evidence type="ECO:0000256" key="2">
    <source>
        <dbReference type="SAM" id="SignalP"/>
    </source>
</evidence>
<accession>A0A6B0V7I6</accession>
<organism evidence="3">
    <name type="scientific">Ixodes ricinus</name>
    <name type="common">Common tick</name>
    <name type="synonym">Acarus ricinus</name>
    <dbReference type="NCBI Taxonomy" id="34613"/>
    <lineage>
        <taxon>Eukaryota</taxon>
        <taxon>Metazoa</taxon>
        <taxon>Ecdysozoa</taxon>
        <taxon>Arthropoda</taxon>
        <taxon>Chelicerata</taxon>
        <taxon>Arachnida</taxon>
        <taxon>Acari</taxon>
        <taxon>Parasitiformes</taxon>
        <taxon>Ixodida</taxon>
        <taxon>Ixodoidea</taxon>
        <taxon>Ixodidae</taxon>
        <taxon>Ixodinae</taxon>
        <taxon>Ixodes</taxon>
    </lineage>
</organism>
<evidence type="ECO:0000313" key="3">
    <source>
        <dbReference type="EMBL" id="MXU97248.1"/>
    </source>
</evidence>
<reference evidence="3" key="1">
    <citation type="submission" date="2019-12" db="EMBL/GenBank/DDBJ databases">
        <title>An insight into the sialome of adult female Ixodes ricinus ticks feeding for 6 days.</title>
        <authorList>
            <person name="Perner J."/>
            <person name="Ribeiro J.M.C."/>
        </authorList>
    </citation>
    <scope>NUCLEOTIDE SEQUENCE</scope>
    <source>
        <strain evidence="3">Semi-engorged</strain>
        <tissue evidence="3">Salivary glands</tissue>
    </source>
</reference>
<name>A0A6B0V7I6_IXORI</name>
<protein>
    <submittedName>
        <fullName evidence="3">Putative secreted protein</fullName>
    </submittedName>
</protein>
<dbReference type="AlphaFoldDB" id="A0A6B0V7I6"/>
<evidence type="ECO:0000256" key="1">
    <source>
        <dbReference type="SAM" id="MobiDB-lite"/>
    </source>
</evidence>
<dbReference type="EMBL" id="GIFC01015165">
    <property type="protein sequence ID" value="MXU97248.1"/>
    <property type="molecule type" value="Transcribed_RNA"/>
</dbReference>